<comment type="caution">
    <text evidence="2">The sequence shown here is derived from an EMBL/GenBank/DDBJ whole genome shotgun (WGS) entry which is preliminary data.</text>
</comment>
<evidence type="ECO:0000256" key="1">
    <source>
        <dbReference type="SAM" id="MobiDB-lite"/>
    </source>
</evidence>
<organism evidence="2 3">
    <name type="scientific">Actinomadura rubrisoli</name>
    <dbReference type="NCBI Taxonomy" id="2530368"/>
    <lineage>
        <taxon>Bacteria</taxon>
        <taxon>Bacillati</taxon>
        <taxon>Actinomycetota</taxon>
        <taxon>Actinomycetes</taxon>
        <taxon>Streptosporangiales</taxon>
        <taxon>Thermomonosporaceae</taxon>
        <taxon>Actinomadura</taxon>
    </lineage>
</organism>
<dbReference type="Proteomes" id="UP000294513">
    <property type="component" value="Unassembled WGS sequence"/>
</dbReference>
<dbReference type="OrthoDB" id="4251710at2"/>
<reference evidence="2 3" key="1">
    <citation type="submission" date="2019-03" db="EMBL/GenBank/DDBJ databases">
        <title>Draft genome sequences of novel Actinobacteria.</title>
        <authorList>
            <person name="Sahin N."/>
            <person name="Ay H."/>
            <person name="Saygin H."/>
        </authorList>
    </citation>
    <scope>NUCLEOTIDE SEQUENCE [LARGE SCALE GENOMIC DNA]</scope>
    <source>
        <strain evidence="2 3">H3C3</strain>
    </source>
</reference>
<dbReference type="RefSeq" id="WP_131896553.1">
    <property type="nucleotide sequence ID" value="NZ_SMKU01000127.1"/>
</dbReference>
<evidence type="ECO:0000313" key="3">
    <source>
        <dbReference type="Proteomes" id="UP000294513"/>
    </source>
</evidence>
<protein>
    <submittedName>
        <fullName evidence="2">Uncharacterized protein</fullName>
    </submittedName>
</protein>
<dbReference type="EMBL" id="SMKU01000127">
    <property type="protein sequence ID" value="TDD82202.1"/>
    <property type="molecule type" value="Genomic_DNA"/>
</dbReference>
<evidence type="ECO:0000313" key="2">
    <source>
        <dbReference type="EMBL" id="TDD82202.1"/>
    </source>
</evidence>
<sequence>MVWAHEDRPARCNGDDGGAAGRAARAGRTEIDKAPPRAGHRQRTDLTRILLYLSNLGDRAFAQVMDTYRTFKTRDLAKIRDESSEE</sequence>
<feature type="compositionally biased region" description="Basic and acidic residues" evidence="1">
    <location>
        <begin position="1"/>
        <end position="14"/>
    </location>
</feature>
<keyword evidence="3" id="KW-1185">Reference proteome</keyword>
<gene>
    <name evidence="2" type="ORF">E1298_23020</name>
</gene>
<proteinExistence type="predicted"/>
<feature type="region of interest" description="Disordered" evidence="1">
    <location>
        <begin position="1"/>
        <end position="26"/>
    </location>
</feature>
<accession>A0A4R5BEZ6</accession>
<dbReference type="AlphaFoldDB" id="A0A4R5BEZ6"/>
<name>A0A4R5BEZ6_9ACTN</name>